<dbReference type="OrthoDB" id="6103117at2759"/>
<evidence type="ECO:0000313" key="3">
    <source>
        <dbReference type="Proteomes" id="UP000316079"/>
    </source>
</evidence>
<protein>
    <recommendedName>
        <fullName evidence="1">Ig-like domain-containing protein</fullName>
    </recommendedName>
</protein>
<organism evidence="2 3">
    <name type="scientific">Danionella cerebrum</name>
    <dbReference type="NCBI Taxonomy" id="2873325"/>
    <lineage>
        <taxon>Eukaryota</taxon>
        <taxon>Metazoa</taxon>
        <taxon>Chordata</taxon>
        <taxon>Craniata</taxon>
        <taxon>Vertebrata</taxon>
        <taxon>Euteleostomi</taxon>
        <taxon>Actinopterygii</taxon>
        <taxon>Neopterygii</taxon>
        <taxon>Teleostei</taxon>
        <taxon>Ostariophysi</taxon>
        <taxon>Cypriniformes</taxon>
        <taxon>Danionidae</taxon>
        <taxon>Danioninae</taxon>
        <taxon>Danionella</taxon>
    </lineage>
</organism>
<dbReference type="Gene3D" id="2.60.40.10">
    <property type="entry name" value="Immunoglobulins"/>
    <property type="match status" value="1"/>
</dbReference>
<comment type="caution">
    <text evidence="2">The sequence shown here is derived from an EMBL/GenBank/DDBJ whole genome shotgun (WGS) entry which is preliminary data.</text>
</comment>
<sequence length="161" mass="17578">MKDEFPEDSAARAAFSFARRNSLECEKVFVRRFHDNQTLWYTFGEGTELVISRSGPTVKPTLSLLWSSSSPSGSLSLVCLLDSYSPPGASVSWTLGDSVLKEGNEVEIQTSAEISKDGHFSRSSVLRLSGAQRDQKDKVRCNVLHGEAAEKSSIGLSSNQC</sequence>
<dbReference type="PROSITE" id="PS50835">
    <property type="entry name" value="IG_LIKE"/>
    <property type="match status" value="1"/>
</dbReference>
<dbReference type="STRING" id="623744.A0A553PZT8"/>
<evidence type="ECO:0000259" key="1">
    <source>
        <dbReference type="PROSITE" id="PS50835"/>
    </source>
</evidence>
<reference evidence="2 3" key="1">
    <citation type="journal article" date="2019" name="Sci. Data">
        <title>Hybrid genome assembly and annotation of Danionella translucida.</title>
        <authorList>
            <person name="Kadobianskyi M."/>
            <person name="Schulze L."/>
            <person name="Schuelke M."/>
            <person name="Judkewitz B."/>
        </authorList>
    </citation>
    <scope>NUCLEOTIDE SEQUENCE [LARGE SCALE GENOMIC DNA]</scope>
    <source>
        <strain evidence="2 3">Bolton</strain>
    </source>
</reference>
<dbReference type="InterPro" id="IPR013783">
    <property type="entry name" value="Ig-like_fold"/>
</dbReference>
<proteinExistence type="predicted"/>
<name>A0A553PZT8_9TELE</name>
<dbReference type="SMART" id="SM00407">
    <property type="entry name" value="IGc1"/>
    <property type="match status" value="1"/>
</dbReference>
<evidence type="ECO:0000313" key="2">
    <source>
        <dbReference type="EMBL" id="TRY83200.1"/>
    </source>
</evidence>
<dbReference type="Pfam" id="PF07654">
    <property type="entry name" value="C1-set"/>
    <property type="match status" value="1"/>
</dbReference>
<dbReference type="InterPro" id="IPR003597">
    <property type="entry name" value="Ig_C1-set"/>
</dbReference>
<dbReference type="InterPro" id="IPR036179">
    <property type="entry name" value="Ig-like_dom_sf"/>
</dbReference>
<dbReference type="Proteomes" id="UP000316079">
    <property type="component" value="Unassembled WGS sequence"/>
</dbReference>
<dbReference type="AlphaFoldDB" id="A0A553PZT8"/>
<accession>A0A553PZT8</accession>
<feature type="domain" description="Ig-like" evidence="1">
    <location>
        <begin position="56"/>
        <end position="157"/>
    </location>
</feature>
<keyword evidence="3" id="KW-1185">Reference proteome</keyword>
<gene>
    <name evidence="2" type="ORF">DNTS_032470</name>
</gene>
<dbReference type="SUPFAM" id="SSF48726">
    <property type="entry name" value="Immunoglobulin"/>
    <property type="match status" value="1"/>
</dbReference>
<dbReference type="EMBL" id="SRMA01026493">
    <property type="protein sequence ID" value="TRY83200.1"/>
    <property type="molecule type" value="Genomic_DNA"/>
</dbReference>
<dbReference type="InterPro" id="IPR007110">
    <property type="entry name" value="Ig-like_dom"/>
</dbReference>